<feature type="region of interest" description="Disordered" evidence="1">
    <location>
        <begin position="1549"/>
        <end position="1569"/>
    </location>
</feature>
<dbReference type="SUPFAM" id="SSF55073">
    <property type="entry name" value="Nucleotide cyclase"/>
    <property type="match status" value="2"/>
</dbReference>
<feature type="region of interest" description="Disordered" evidence="1">
    <location>
        <begin position="1063"/>
        <end position="1087"/>
    </location>
</feature>
<dbReference type="OrthoDB" id="551765at2759"/>
<accession>A0A835YBC6</accession>
<protein>
    <recommendedName>
        <fullName evidence="3">Guanylate cyclase domain-containing protein</fullName>
    </recommendedName>
</protein>
<evidence type="ECO:0000256" key="2">
    <source>
        <dbReference type="SAM" id="Phobius"/>
    </source>
</evidence>
<evidence type="ECO:0000256" key="1">
    <source>
        <dbReference type="SAM" id="MobiDB-lite"/>
    </source>
</evidence>
<dbReference type="EMBL" id="JAEHOE010000013">
    <property type="protein sequence ID" value="KAG2497706.1"/>
    <property type="molecule type" value="Genomic_DNA"/>
</dbReference>
<feature type="compositionally biased region" description="Polar residues" evidence="1">
    <location>
        <begin position="1431"/>
        <end position="1447"/>
    </location>
</feature>
<feature type="region of interest" description="Disordered" evidence="1">
    <location>
        <begin position="1483"/>
        <end position="1530"/>
    </location>
</feature>
<sequence length="1974" mass="198915">MSTTELPGCRPTSGWPPRRVALAAAFYACSLEQDNSTAARFLLAPANAASVLRAAADELLTAALGEGALPRAASDGDASGDGSGGWLDWGLLESWEAWEDELMSLPAAGGLQLSAGGGAGGGEGGALSRTAAFLAPHSLAAPMLRRGALVDASGLAALDPALQHWGVHPTLAQMSITGGKTLGVPLDGSQLLLFLRADVFSAAGLPPPASWQELLQMAERLNGTSMPALGAGAAGAPDQGPLFGFCLPPPRLLGSLALAVLAPMVQTNGTGEGMYLDPSSLRPAAATLAMSYALSYLRRLAALSPPSTSSATSTSPPYSEDFAQGRCAMTVGSAAQFRRNSHTDHPAGPSAVRGQVLASLLPGSELVLSEGQSSAGDSLVACTPGICPDALATEASAKGGPGNATAGTSGLRRSLRRRLQQGAQALVNRAPLLSPDGLVGAIAAGGEVTAQLLSWSLLSSVGGPRTSWELLLPPGSEVGPWRQEHFQDAQRWAAAGYDAADTASFLRAAQGSLDHPNVVWPLRVKGAVTHNRAVSTAAAAVVALATAPSPPSGGGAGAGEVTAGDPRVAAAVGALAEAVTALFGAGQPDPALRAAYLDSLPGYRTGSVIGGTTVSSKTSAGSSRSGVNVGLIVGLVVGCTVAVVAGALALGYCVRGRGRGAGASYWALVEAPPPGPATCIAVTDIEGSTSLWEALPEAVLDRALRTHHRVVRTTSSLYRGYESATEGDSFILAFATPAAAASFAVALQPALLEAEWPAELLAAPSCRPVFVTRREEVERAESVSLTPPPAAKPHKQQTIPSLLPGSGGVMSPRGGFGSPNAAGQHHSVWHGYRAAVMALTGNRAAPKPALQQPVAAGGAARVMQSAALPAERASNPAHSGRGSAAARSTFGAGLLASRLLASRSNAGKRMPSAPQVAITGLELTPGPLAQLAKGGFSTVGPSSVRSSQGNRVAAARAPAAAGSMSQGHPLLESPWQRVFGARAPVVPGARPASHGRPPASLGHALGVVEEDCKDATEEAAAESGASAEDDSEDEEAEDAPAASELLMQLMLVARQKRNLHASELTPVVENDGSRVGSHAPTDALDSQPTPGSLLAYIHRLFSTSSSAHPVSASQTEVVALVFAGLRVRVGLHCGVQAHEIVYNPASARQTFGGEALRIAKGVTDCASGGQVVLSGEVLAQVQLAGDLSDLPGVMMDLGDHQLFESVPHGPVLLPAAVMGPEALPLPAAAPAPAAPSTQLLQLVSAPLLGRLALMPPFRPAIHQYTPGFMDAPVGESMAVVVFRVAHASALLAWDAAVAAESLALLELFLRASLGRLLPSASASHGPCYLAAAPPGCPLGTFVAVFANPAAAGKWALEASSQLEGLPWPQGLLESRFGAPLEGLSRAEAEAQDAAVAPRHGPRRGLGRALSKAAAPHHVATHSALNSLRLQQHSPQAGTVQQPSTPQTGVIADDPLAMGTDLMELFSGPSGAGNTPAQTLSSMFAGEDSVTGPPTGTGQHVGMPSCRGDTLSSVSKRSGSGLGHCSSLNGPAGALPGGATLSRLLESTMSLDHDPSASSPGESPGAGETLPIQAPAVDIPLVRREGKSTPQALRPGSGRTRFQDVAYGEVAPADKGVGYADSAPSRAQGPGPRQVQPRRSHVNMLSMSTARPTSATGMWSGGGGGFSPLAAGSPAHASTGRGAAPQLPRSISYKKGLGTRILLSLHGSFSTSRISRNGSGHGMLPSAGGGGAGSAAHFLLGGGTPVSPTASGAGALGTGASMSPRTLASALPRALAAGATSSLRDALTARGPSVLRRKPSDVGRSTPRQPESPAALAAAAALAAEDAEVVTLRGLRVRAGLAVGAVRVELCPMTGRVVYSGKPVTAAMTAAAAARLGTLYATQGAATAVAAREAAVPYGGFRATGMPASMSTKTTESGPSLVDLPRLVSTPATSRVTAEAGSTGGGAHVWLKRKEAFVRFRLVSDGEGTDGEAPA</sequence>
<evidence type="ECO:0000259" key="3">
    <source>
        <dbReference type="PROSITE" id="PS50125"/>
    </source>
</evidence>
<gene>
    <name evidence="4" type="ORF">HYH03_004443</name>
</gene>
<dbReference type="InterPro" id="IPR050697">
    <property type="entry name" value="Adenylyl/Guanylyl_Cyclase_3/4"/>
</dbReference>
<feature type="domain" description="Guanylate cyclase" evidence="3">
    <location>
        <begin position="679"/>
        <end position="737"/>
    </location>
</feature>
<evidence type="ECO:0000313" key="4">
    <source>
        <dbReference type="EMBL" id="KAG2497706.1"/>
    </source>
</evidence>
<proteinExistence type="predicted"/>
<feature type="region of interest" description="Disordered" evidence="1">
    <location>
        <begin position="1786"/>
        <end position="1812"/>
    </location>
</feature>
<reference evidence="4" key="1">
    <citation type="journal article" date="2020" name="bioRxiv">
        <title>Comparative genomics of Chlamydomonas.</title>
        <authorList>
            <person name="Craig R.J."/>
            <person name="Hasan A.R."/>
            <person name="Ness R.W."/>
            <person name="Keightley P.D."/>
        </authorList>
    </citation>
    <scope>NUCLEOTIDE SEQUENCE</scope>
    <source>
        <strain evidence="4">CCAP 11/70</strain>
    </source>
</reference>
<dbReference type="InterPro" id="IPR029787">
    <property type="entry name" value="Nucleotide_cyclase"/>
</dbReference>
<dbReference type="GO" id="GO:0009190">
    <property type="term" value="P:cyclic nucleotide biosynthetic process"/>
    <property type="evidence" value="ECO:0007669"/>
    <property type="project" value="InterPro"/>
</dbReference>
<feature type="region of interest" description="Disordered" evidence="1">
    <location>
        <begin position="1013"/>
        <end position="1040"/>
    </location>
</feature>
<keyword evidence="2" id="KW-0812">Transmembrane</keyword>
<dbReference type="PANTHER" id="PTHR43081">
    <property type="entry name" value="ADENYLATE CYCLASE, TERMINAL-DIFFERENTIATION SPECIFIC-RELATED"/>
    <property type="match status" value="1"/>
</dbReference>
<feature type="region of interest" description="Disordered" evidence="1">
    <location>
        <begin position="1612"/>
        <end position="1638"/>
    </location>
</feature>
<feature type="transmembrane region" description="Helical" evidence="2">
    <location>
        <begin position="729"/>
        <end position="747"/>
    </location>
</feature>
<organism evidence="4 5">
    <name type="scientific">Edaphochlamys debaryana</name>
    <dbReference type="NCBI Taxonomy" id="47281"/>
    <lineage>
        <taxon>Eukaryota</taxon>
        <taxon>Viridiplantae</taxon>
        <taxon>Chlorophyta</taxon>
        <taxon>core chlorophytes</taxon>
        <taxon>Chlorophyceae</taxon>
        <taxon>CS clade</taxon>
        <taxon>Chlamydomonadales</taxon>
        <taxon>Chlamydomonadales incertae sedis</taxon>
        <taxon>Edaphochlamys</taxon>
    </lineage>
</organism>
<name>A0A835YBC6_9CHLO</name>
<dbReference type="PANTHER" id="PTHR43081:SF1">
    <property type="entry name" value="ADENYLATE CYCLASE, TERMINAL-DIFFERENTIATION SPECIFIC"/>
    <property type="match status" value="1"/>
</dbReference>
<dbReference type="PROSITE" id="PS50125">
    <property type="entry name" value="GUANYLATE_CYCLASE_2"/>
    <property type="match status" value="1"/>
</dbReference>
<evidence type="ECO:0000313" key="5">
    <source>
        <dbReference type="Proteomes" id="UP000612055"/>
    </source>
</evidence>
<feature type="compositionally biased region" description="Low complexity" evidence="1">
    <location>
        <begin position="1555"/>
        <end position="1567"/>
    </location>
</feature>
<keyword evidence="2" id="KW-0472">Membrane</keyword>
<dbReference type="Proteomes" id="UP000612055">
    <property type="component" value="Unassembled WGS sequence"/>
</dbReference>
<keyword evidence="2" id="KW-1133">Transmembrane helix</keyword>
<dbReference type="Gene3D" id="3.40.190.10">
    <property type="entry name" value="Periplasmic binding protein-like II"/>
    <property type="match status" value="1"/>
</dbReference>
<keyword evidence="5" id="KW-1185">Reference proteome</keyword>
<dbReference type="InterPro" id="IPR001054">
    <property type="entry name" value="A/G_cyclase"/>
</dbReference>
<comment type="caution">
    <text evidence="4">The sequence shown here is derived from an EMBL/GenBank/DDBJ whole genome shotgun (WGS) entry which is preliminary data.</text>
</comment>
<dbReference type="GO" id="GO:0035556">
    <property type="term" value="P:intracellular signal transduction"/>
    <property type="evidence" value="ECO:0007669"/>
    <property type="project" value="InterPro"/>
</dbReference>
<feature type="region of interest" description="Disordered" evidence="1">
    <location>
        <begin position="1431"/>
        <end position="1452"/>
    </location>
</feature>
<feature type="compositionally biased region" description="Acidic residues" evidence="1">
    <location>
        <begin position="1027"/>
        <end position="1038"/>
    </location>
</feature>
<dbReference type="Gene3D" id="3.30.70.1230">
    <property type="entry name" value="Nucleotide cyclase"/>
    <property type="match status" value="4"/>
</dbReference>
<dbReference type="SUPFAM" id="SSF53850">
    <property type="entry name" value="Periplasmic binding protein-like II"/>
    <property type="match status" value="1"/>
</dbReference>
<feature type="transmembrane region" description="Helical" evidence="2">
    <location>
        <begin position="629"/>
        <end position="654"/>
    </location>
</feature>